<evidence type="ECO:0000256" key="4">
    <source>
        <dbReference type="ARBA" id="ARBA00023295"/>
    </source>
</evidence>
<accession>A0A6A6TW56</accession>
<protein>
    <recommendedName>
        <fullName evidence="5">Endo-1,5-alpha-L-arabinanase A</fullName>
    </recommendedName>
</protein>
<evidence type="ECO:0000256" key="5">
    <source>
        <dbReference type="ARBA" id="ARBA00042202"/>
    </source>
</evidence>
<feature type="active site" description="Proton donor" evidence="6">
    <location>
        <position position="253"/>
    </location>
</feature>
<dbReference type="Gene3D" id="2.115.10.20">
    <property type="entry name" value="Glycosyl hydrolase domain, family 43"/>
    <property type="match status" value="1"/>
</dbReference>
<proteinExistence type="inferred from homology"/>
<dbReference type="SUPFAM" id="SSF75005">
    <property type="entry name" value="Arabinanase/levansucrase/invertase"/>
    <property type="match status" value="1"/>
</dbReference>
<keyword evidence="9" id="KW-0732">Signal</keyword>
<dbReference type="GO" id="GO:0004553">
    <property type="term" value="F:hydrolase activity, hydrolyzing O-glycosyl compounds"/>
    <property type="evidence" value="ECO:0007669"/>
    <property type="project" value="InterPro"/>
</dbReference>
<sequence length="359" mass="38201">MLSSIALLVTILPLGIWGLPFAPEQHKFFAKEVDPPKLTPSLDLDFPDPAIIKVRDLWYSFATSSNGVHIQMASSKDFKKWEIIRKDALPQLPPWVDTERPSVWAPDVIQNDGGTFVMYFSATLRAHSAAHCIGLATSISITGPFTPLDRPYICPDPTGTNSLTTINPIIASPGRGGAIDASGFRDPSTGTRYVLWKVDGNSLTPSGTCGNAGQTKVPTPLMLARLGADGITPHSSAPVVLLDRTDNDGPLIEAPSLTRLPDGRYALFFSSNCWNSANYDVAWATSHSISGPFVRQDAVMRTGTGGLMAPGGASVASDGTHVVFHANRGKGRAMYATTLDASLGGGSRLGLRMNLVDGV</sequence>
<dbReference type="AlphaFoldDB" id="A0A6A6TW56"/>
<evidence type="ECO:0000256" key="8">
    <source>
        <dbReference type="RuleBase" id="RU361187"/>
    </source>
</evidence>
<evidence type="ECO:0000256" key="1">
    <source>
        <dbReference type="ARBA" id="ARBA00004834"/>
    </source>
</evidence>
<evidence type="ECO:0000256" key="2">
    <source>
        <dbReference type="ARBA" id="ARBA00009865"/>
    </source>
</evidence>
<name>A0A6A6TW56_9PEZI</name>
<organism evidence="10 11">
    <name type="scientific">Microthyrium microscopicum</name>
    <dbReference type="NCBI Taxonomy" id="703497"/>
    <lineage>
        <taxon>Eukaryota</taxon>
        <taxon>Fungi</taxon>
        <taxon>Dikarya</taxon>
        <taxon>Ascomycota</taxon>
        <taxon>Pezizomycotina</taxon>
        <taxon>Dothideomycetes</taxon>
        <taxon>Dothideomycetes incertae sedis</taxon>
        <taxon>Microthyriales</taxon>
        <taxon>Microthyriaceae</taxon>
        <taxon>Microthyrium</taxon>
    </lineage>
</organism>
<evidence type="ECO:0000256" key="9">
    <source>
        <dbReference type="SAM" id="SignalP"/>
    </source>
</evidence>
<comment type="pathway">
    <text evidence="1">Glycan metabolism; L-arabinan degradation.</text>
</comment>
<feature type="site" description="Important for catalytic activity, responsible for pKa modulation of the active site Glu and correct orientation of both the proton donor and substrate" evidence="7">
    <location>
        <position position="180"/>
    </location>
</feature>
<feature type="signal peptide" evidence="9">
    <location>
        <begin position="1"/>
        <end position="18"/>
    </location>
</feature>
<evidence type="ECO:0000256" key="6">
    <source>
        <dbReference type="PIRSR" id="PIRSR606710-1"/>
    </source>
</evidence>
<dbReference type="InterPro" id="IPR050727">
    <property type="entry name" value="GH43_arabinanases"/>
</dbReference>
<dbReference type="GO" id="GO:0005975">
    <property type="term" value="P:carbohydrate metabolic process"/>
    <property type="evidence" value="ECO:0007669"/>
    <property type="project" value="InterPro"/>
</dbReference>
<dbReference type="CDD" id="cd08999">
    <property type="entry name" value="GH43_ABN-like"/>
    <property type="match status" value="1"/>
</dbReference>
<dbReference type="PANTHER" id="PTHR43301:SF3">
    <property type="entry name" value="ARABINAN ENDO-1,5-ALPHA-L-ARABINOSIDASE A-RELATED"/>
    <property type="match status" value="1"/>
</dbReference>
<dbReference type="OrthoDB" id="3879658at2759"/>
<dbReference type="InterPro" id="IPR006710">
    <property type="entry name" value="Glyco_hydro_43"/>
</dbReference>
<evidence type="ECO:0000313" key="10">
    <source>
        <dbReference type="EMBL" id="KAF2663203.1"/>
    </source>
</evidence>
<reference evidence="10" key="1">
    <citation type="journal article" date="2020" name="Stud. Mycol.">
        <title>101 Dothideomycetes genomes: a test case for predicting lifestyles and emergence of pathogens.</title>
        <authorList>
            <person name="Haridas S."/>
            <person name="Albert R."/>
            <person name="Binder M."/>
            <person name="Bloem J."/>
            <person name="Labutti K."/>
            <person name="Salamov A."/>
            <person name="Andreopoulos B."/>
            <person name="Baker S."/>
            <person name="Barry K."/>
            <person name="Bills G."/>
            <person name="Bluhm B."/>
            <person name="Cannon C."/>
            <person name="Castanera R."/>
            <person name="Culley D."/>
            <person name="Daum C."/>
            <person name="Ezra D."/>
            <person name="Gonzalez J."/>
            <person name="Henrissat B."/>
            <person name="Kuo A."/>
            <person name="Liang C."/>
            <person name="Lipzen A."/>
            <person name="Lutzoni F."/>
            <person name="Magnuson J."/>
            <person name="Mondo S."/>
            <person name="Nolan M."/>
            <person name="Ohm R."/>
            <person name="Pangilinan J."/>
            <person name="Park H.-J."/>
            <person name="Ramirez L."/>
            <person name="Alfaro M."/>
            <person name="Sun H."/>
            <person name="Tritt A."/>
            <person name="Yoshinaga Y."/>
            <person name="Zwiers L.-H."/>
            <person name="Turgeon B."/>
            <person name="Goodwin S."/>
            <person name="Spatafora J."/>
            <person name="Crous P."/>
            <person name="Grigoriev I."/>
        </authorList>
    </citation>
    <scope>NUCLEOTIDE SEQUENCE</scope>
    <source>
        <strain evidence="10">CBS 115976</strain>
    </source>
</reference>
<evidence type="ECO:0000256" key="3">
    <source>
        <dbReference type="ARBA" id="ARBA00022801"/>
    </source>
</evidence>
<dbReference type="Proteomes" id="UP000799302">
    <property type="component" value="Unassembled WGS sequence"/>
</dbReference>
<keyword evidence="3 8" id="KW-0378">Hydrolase</keyword>
<dbReference type="InterPro" id="IPR023296">
    <property type="entry name" value="Glyco_hydro_beta-prop_sf"/>
</dbReference>
<keyword evidence="11" id="KW-1185">Reference proteome</keyword>
<evidence type="ECO:0000256" key="7">
    <source>
        <dbReference type="PIRSR" id="PIRSR606710-2"/>
    </source>
</evidence>
<gene>
    <name evidence="10" type="ORF">BT63DRAFT_129187</name>
</gene>
<dbReference type="PANTHER" id="PTHR43301">
    <property type="entry name" value="ARABINAN ENDO-1,5-ALPHA-L-ARABINOSIDASE"/>
    <property type="match status" value="1"/>
</dbReference>
<feature type="active site" description="Proton acceptor" evidence="6">
    <location>
        <position position="48"/>
    </location>
</feature>
<feature type="chain" id="PRO_5025630770" description="Endo-1,5-alpha-L-arabinanase A" evidence="9">
    <location>
        <begin position="19"/>
        <end position="359"/>
    </location>
</feature>
<keyword evidence="4 8" id="KW-0326">Glycosidase</keyword>
<comment type="similarity">
    <text evidence="2 8">Belongs to the glycosyl hydrolase 43 family.</text>
</comment>
<dbReference type="Pfam" id="PF04616">
    <property type="entry name" value="Glyco_hydro_43"/>
    <property type="match status" value="1"/>
</dbReference>
<evidence type="ECO:0000313" key="11">
    <source>
        <dbReference type="Proteomes" id="UP000799302"/>
    </source>
</evidence>
<dbReference type="EMBL" id="MU004247">
    <property type="protein sequence ID" value="KAF2663203.1"/>
    <property type="molecule type" value="Genomic_DNA"/>
</dbReference>